<dbReference type="EMBL" id="UYYA01000137">
    <property type="protein sequence ID" value="VDM52647.1"/>
    <property type="molecule type" value="Genomic_DNA"/>
</dbReference>
<dbReference type="InterPro" id="IPR036322">
    <property type="entry name" value="WD40_repeat_dom_sf"/>
</dbReference>
<dbReference type="AlphaFoldDB" id="A0A0R3PBI9"/>
<protein>
    <submittedName>
        <fullName evidence="13">WD_REPEATS_REGION domain-containing protein</fullName>
    </submittedName>
</protein>
<dbReference type="GO" id="GO:0005737">
    <property type="term" value="C:cytoplasm"/>
    <property type="evidence" value="ECO:0007669"/>
    <property type="project" value="UniProtKB-SubCell"/>
</dbReference>
<keyword evidence="5 9" id="KW-0853">WD repeat</keyword>
<evidence type="ECO:0000256" key="7">
    <source>
        <dbReference type="ARBA" id="ARBA00022860"/>
    </source>
</evidence>
<evidence type="ECO:0000256" key="1">
    <source>
        <dbReference type="ARBA" id="ARBA00004496"/>
    </source>
</evidence>
<evidence type="ECO:0000256" key="6">
    <source>
        <dbReference type="ARBA" id="ARBA00022737"/>
    </source>
</evidence>
<evidence type="ECO:0000256" key="8">
    <source>
        <dbReference type="ARBA" id="ARBA00023054"/>
    </source>
</evidence>
<evidence type="ECO:0000313" key="12">
    <source>
        <dbReference type="Proteomes" id="UP000267027"/>
    </source>
</evidence>
<dbReference type="InterPro" id="IPR020472">
    <property type="entry name" value="WD40_PAC1"/>
</dbReference>
<sequence>MFQSRRPPYTMHGVLHFLQHEWSKYEMEKAKWEMERAEMQARISFLQGERKGQENLKADLIRRIKMLEYCIKQERAKNYRLTHNGEDPPEYEETENESANGILAKVDAYATEGGSALGWKQGRQLLKQYLQEIGYSEQILDVRSFRVKNLLGLIPQVNRSSVILSFIRFCFHETLFSDSEPDEHDIPRVGLDSEAAEALEKFDFLHEQSSGGGTGCDDWAAVDQNESLRAAKWTVKMTLRSHLDAIRAMQFHPVQPVLITAGEDGTAKLWNLDGGKDKSGSGADIEPVYTFRGHLGPVLCMDLSPTGDHLFTGGRDGVICCWNVPSTTSDPYEAYDPKVLTERLCGHKDAIWSIAYHSSDNRLVSSSSDGTVKLWEPGIHFSIRPYSNIYVTPGSGITRILSHPTMPLTITAGDDRKIRYFDNNTGRLTHSAVAHVEGISSLAIDPNGLYLLSGSHDGSLRMWNMEKRVCLQEISAHRKKYDASVTCVAFHPSRPLIGSAGADSLAKVYCPASA</sequence>
<gene>
    <name evidence="11" type="ORF">ACOC_LOCUS1062</name>
</gene>
<dbReference type="PROSITE" id="PS00678">
    <property type="entry name" value="WD_REPEATS_1"/>
    <property type="match status" value="2"/>
</dbReference>
<dbReference type="InterPro" id="IPR019775">
    <property type="entry name" value="WD40_repeat_CS"/>
</dbReference>
<comment type="similarity">
    <text evidence="2">Belongs to the WD repeat striatin family.</text>
</comment>
<keyword evidence="4" id="KW-0597">Phosphoprotein</keyword>
<comment type="subcellular location">
    <subcellularLocation>
        <location evidence="1">Cytoplasm</location>
    </subcellularLocation>
</comment>
<dbReference type="Pfam" id="PF00400">
    <property type="entry name" value="WD40"/>
    <property type="match status" value="5"/>
</dbReference>
<evidence type="ECO:0000313" key="13">
    <source>
        <dbReference type="WBParaSite" id="ACOC_0000106101-mRNA-1"/>
    </source>
</evidence>
<dbReference type="InterPro" id="IPR013258">
    <property type="entry name" value="Striatin_N"/>
</dbReference>
<evidence type="ECO:0000313" key="11">
    <source>
        <dbReference type="EMBL" id="VDM52647.1"/>
    </source>
</evidence>
<dbReference type="PROSITE" id="PS50082">
    <property type="entry name" value="WD_REPEATS_2"/>
    <property type="match status" value="4"/>
</dbReference>
<dbReference type="CDD" id="cd00200">
    <property type="entry name" value="WD40"/>
    <property type="match status" value="1"/>
</dbReference>
<dbReference type="WBParaSite" id="ACOC_0000106101-mRNA-1">
    <property type="protein sequence ID" value="ACOC_0000106101-mRNA-1"/>
    <property type="gene ID" value="ACOC_0000106101"/>
</dbReference>
<evidence type="ECO:0000259" key="10">
    <source>
        <dbReference type="Pfam" id="PF08232"/>
    </source>
</evidence>
<accession>A0A0R3PBI9</accession>
<keyword evidence="3" id="KW-0963">Cytoplasm</keyword>
<dbReference type="STRING" id="334426.A0A0R3PBI9"/>
<dbReference type="OrthoDB" id="727118at2759"/>
<evidence type="ECO:0000256" key="4">
    <source>
        <dbReference type="ARBA" id="ARBA00022553"/>
    </source>
</evidence>
<evidence type="ECO:0000256" key="3">
    <source>
        <dbReference type="ARBA" id="ARBA00022490"/>
    </source>
</evidence>
<dbReference type="InterPro" id="IPR051488">
    <property type="entry name" value="WD_repeat_striatin"/>
</dbReference>
<feature type="repeat" description="WD" evidence="9">
    <location>
        <begin position="344"/>
        <end position="376"/>
    </location>
</feature>
<evidence type="ECO:0000256" key="5">
    <source>
        <dbReference type="ARBA" id="ARBA00022574"/>
    </source>
</evidence>
<dbReference type="Gene3D" id="1.20.5.300">
    <property type="match status" value="1"/>
</dbReference>
<name>A0A0R3PBI9_ANGCS</name>
<feature type="repeat" description="WD" evidence="9">
    <location>
        <begin position="239"/>
        <end position="280"/>
    </location>
</feature>
<reference evidence="13" key="1">
    <citation type="submission" date="2016-04" db="UniProtKB">
        <authorList>
            <consortium name="WormBaseParasite"/>
        </authorList>
    </citation>
    <scope>IDENTIFICATION</scope>
</reference>
<feature type="repeat" description="WD" evidence="9">
    <location>
        <begin position="432"/>
        <end position="473"/>
    </location>
</feature>
<dbReference type="PROSITE" id="PS50294">
    <property type="entry name" value="WD_REPEATS_REGION"/>
    <property type="match status" value="4"/>
</dbReference>
<dbReference type="InterPro" id="IPR015943">
    <property type="entry name" value="WD40/YVTN_repeat-like_dom_sf"/>
</dbReference>
<feature type="domain" description="Striatin N-terminal" evidence="10">
    <location>
        <begin position="10"/>
        <end position="139"/>
    </location>
</feature>
<reference evidence="11 12" key="2">
    <citation type="submission" date="2018-11" db="EMBL/GenBank/DDBJ databases">
        <authorList>
            <consortium name="Pathogen Informatics"/>
        </authorList>
    </citation>
    <scope>NUCLEOTIDE SEQUENCE [LARGE SCALE GENOMIC DNA]</scope>
    <source>
        <strain evidence="11 12">Costa Rica</strain>
    </source>
</reference>
<proteinExistence type="inferred from homology"/>
<dbReference type="Proteomes" id="UP000267027">
    <property type="component" value="Unassembled WGS sequence"/>
</dbReference>
<feature type="repeat" description="WD" evidence="9">
    <location>
        <begin position="291"/>
        <end position="324"/>
    </location>
</feature>
<keyword evidence="6" id="KW-0677">Repeat</keyword>
<dbReference type="SUPFAM" id="SSF50978">
    <property type="entry name" value="WD40 repeat-like"/>
    <property type="match status" value="1"/>
</dbReference>
<dbReference type="OMA" id="LANTEDM"/>
<dbReference type="SMART" id="SM00320">
    <property type="entry name" value="WD40"/>
    <property type="match status" value="6"/>
</dbReference>
<keyword evidence="7" id="KW-0112">Calmodulin-binding</keyword>
<dbReference type="PANTHER" id="PTHR15653">
    <property type="entry name" value="STRIATIN"/>
    <property type="match status" value="1"/>
</dbReference>
<dbReference type="Pfam" id="PF08232">
    <property type="entry name" value="Striatin"/>
    <property type="match status" value="1"/>
</dbReference>
<keyword evidence="12" id="KW-1185">Reference proteome</keyword>
<dbReference type="GO" id="GO:0005516">
    <property type="term" value="F:calmodulin binding"/>
    <property type="evidence" value="ECO:0007669"/>
    <property type="project" value="UniProtKB-KW"/>
</dbReference>
<keyword evidence="8" id="KW-0175">Coiled coil</keyword>
<organism evidence="13">
    <name type="scientific">Angiostrongylus costaricensis</name>
    <name type="common">Nematode worm</name>
    <dbReference type="NCBI Taxonomy" id="334426"/>
    <lineage>
        <taxon>Eukaryota</taxon>
        <taxon>Metazoa</taxon>
        <taxon>Ecdysozoa</taxon>
        <taxon>Nematoda</taxon>
        <taxon>Chromadorea</taxon>
        <taxon>Rhabditida</taxon>
        <taxon>Rhabditina</taxon>
        <taxon>Rhabditomorpha</taxon>
        <taxon>Strongyloidea</taxon>
        <taxon>Metastrongylidae</taxon>
        <taxon>Angiostrongylus</taxon>
    </lineage>
</organism>
<dbReference type="PRINTS" id="PR00320">
    <property type="entry name" value="GPROTEINBRPT"/>
</dbReference>
<dbReference type="PANTHER" id="PTHR15653:SF0">
    <property type="entry name" value="CONNECTOR OF KINASE TO AP-1, ISOFORM E"/>
    <property type="match status" value="1"/>
</dbReference>
<dbReference type="InterPro" id="IPR001680">
    <property type="entry name" value="WD40_rpt"/>
</dbReference>
<dbReference type="Gene3D" id="2.130.10.10">
    <property type="entry name" value="YVTN repeat-like/Quinoprotein amine dehydrogenase"/>
    <property type="match status" value="2"/>
</dbReference>
<evidence type="ECO:0000256" key="9">
    <source>
        <dbReference type="PROSITE-ProRule" id="PRU00221"/>
    </source>
</evidence>
<dbReference type="FunFam" id="1.20.5.300:FF:000001">
    <property type="entry name" value="striatin isoform X1"/>
    <property type="match status" value="1"/>
</dbReference>
<evidence type="ECO:0000256" key="2">
    <source>
        <dbReference type="ARBA" id="ARBA00009616"/>
    </source>
</evidence>